<name>A0A318LVY0_9PSEU</name>
<evidence type="ECO:0000256" key="4">
    <source>
        <dbReference type="ARBA" id="ARBA00023163"/>
    </source>
</evidence>
<dbReference type="EMBL" id="MASU01000005">
    <property type="protein sequence ID" value="PXY36627.1"/>
    <property type="molecule type" value="Genomic_DNA"/>
</dbReference>
<feature type="domain" description="HTH lysR-type" evidence="5">
    <location>
        <begin position="1"/>
        <end position="58"/>
    </location>
</feature>
<accession>A0A318LVY0</accession>
<sequence length="298" mass="31861">MEIRWLEAFVAVAEELHFGRAAARLRLAQSPLSQTIRKLEKELGTTLFDRSTRSVALTPAGHAFLPHAHRVFEELELGRQATRATAGVVYGTVSIGFSGALNHLTLPPLTRAVRQRYPEVQLSLTGRVMTGDGVEQLEQGGLDIAFVGLPIDPSPVRTRLIGREPLGAALPIDHPLARESAIDLADLADEGFITTPAAAGSALQELATQACVKAGFRPRVVQEITDPYMILTLVSAGVGVALMSSGVAGIMPSSATFVPLRGEPTYMDHALAWLDDNPSPVLKAVLALAEEVLPTPER</sequence>
<proteinExistence type="inferred from homology"/>
<dbReference type="Pfam" id="PF03466">
    <property type="entry name" value="LysR_substrate"/>
    <property type="match status" value="1"/>
</dbReference>
<dbReference type="InterPro" id="IPR000847">
    <property type="entry name" value="LysR_HTH_N"/>
</dbReference>
<evidence type="ECO:0000256" key="1">
    <source>
        <dbReference type="ARBA" id="ARBA00009437"/>
    </source>
</evidence>
<dbReference type="InterPro" id="IPR036388">
    <property type="entry name" value="WH-like_DNA-bd_sf"/>
</dbReference>
<keyword evidence="3" id="KW-0238">DNA-binding</keyword>
<dbReference type="GO" id="GO:0003700">
    <property type="term" value="F:DNA-binding transcription factor activity"/>
    <property type="evidence" value="ECO:0007669"/>
    <property type="project" value="InterPro"/>
</dbReference>
<dbReference type="CDD" id="cd08414">
    <property type="entry name" value="PBP2_LTTR_aromatics_like"/>
    <property type="match status" value="1"/>
</dbReference>
<dbReference type="InterPro" id="IPR036390">
    <property type="entry name" value="WH_DNA-bd_sf"/>
</dbReference>
<dbReference type="AlphaFoldDB" id="A0A318LVY0"/>
<dbReference type="OrthoDB" id="3461417at2"/>
<organism evidence="6 7">
    <name type="scientific">Prauserella flavalba</name>
    <dbReference type="NCBI Taxonomy" id="1477506"/>
    <lineage>
        <taxon>Bacteria</taxon>
        <taxon>Bacillati</taxon>
        <taxon>Actinomycetota</taxon>
        <taxon>Actinomycetes</taxon>
        <taxon>Pseudonocardiales</taxon>
        <taxon>Pseudonocardiaceae</taxon>
        <taxon>Prauserella</taxon>
    </lineage>
</organism>
<evidence type="ECO:0000313" key="6">
    <source>
        <dbReference type="EMBL" id="PXY36627.1"/>
    </source>
</evidence>
<dbReference type="Gene3D" id="1.10.10.10">
    <property type="entry name" value="Winged helix-like DNA-binding domain superfamily/Winged helix DNA-binding domain"/>
    <property type="match status" value="1"/>
</dbReference>
<dbReference type="PANTHER" id="PTHR30346">
    <property type="entry name" value="TRANSCRIPTIONAL DUAL REGULATOR HCAR-RELATED"/>
    <property type="match status" value="1"/>
</dbReference>
<evidence type="ECO:0000313" key="7">
    <source>
        <dbReference type="Proteomes" id="UP000247892"/>
    </source>
</evidence>
<dbReference type="Proteomes" id="UP000247892">
    <property type="component" value="Unassembled WGS sequence"/>
</dbReference>
<dbReference type="PRINTS" id="PR00039">
    <property type="entry name" value="HTHLYSR"/>
</dbReference>
<protein>
    <submittedName>
        <fullName evidence="6">LysR family transcriptional regulator</fullName>
    </submittedName>
</protein>
<dbReference type="PROSITE" id="PS50931">
    <property type="entry name" value="HTH_LYSR"/>
    <property type="match status" value="1"/>
</dbReference>
<dbReference type="GO" id="GO:0003677">
    <property type="term" value="F:DNA binding"/>
    <property type="evidence" value="ECO:0007669"/>
    <property type="project" value="UniProtKB-KW"/>
</dbReference>
<dbReference type="InterPro" id="IPR005119">
    <property type="entry name" value="LysR_subst-bd"/>
</dbReference>
<dbReference type="GO" id="GO:0032993">
    <property type="term" value="C:protein-DNA complex"/>
    <property type="evidence" value="ECO:0007669"/>
    <property type="project" value="TreeGrafter"/>
</dbReference>
<keyword evidence="2" id="KW-0805">Transcription regulation</keyword>
<keyword evidence="4" id="KW-0804">Transcription</keyword>
<dbReference type="Gene3D" id="3.40.190.10">
    <property type="entry name" value="Periplasmic binding protein-like II"/>
    <property type="match status" value="2"/>
</dbReference>
<reference evidence="6 7" key="1">
    <citation type="submission" date="2016-07" db="EMBL/GenBank/DDBJ databases">
        <title>Draft genome sequence of Prauserella sp. YIM 121212, isolated from alkaline soil.</title>
        <authorList>
            <person name="Ruckert C."/>
            <person name="Albersmeier A."/>
            <person name="Jiang C.-L."/>
            <person name="Jiang Y."/>
            <person name="Kalinowski J."/>
            <person name="Schneider O."/>
            <person name="Winkler A."/>
            <person name="Zotchev S.B."/>
        </authorList>
    </citation>
    <scope>NUCLEOTIDE SEQUENCE [LARGE SCALE GENOMIC DNA]</scope>
    <source>
        <strain evidence="6 7">YIM 121212</strain>
    </source>
</reference>
<comment type="similarity">
    <text evidence="1">Belongs to the LysR transcriptional regulatory family.</text>
</comment>
<gene>
    <name evidence="6" type="ORF">BA062_14760</name>
</gene>
<dbReference type="SUPFAM" id="SSF46785">
    <property type="entry name" value="Winged helix' DNA-binding domain"/>
    <property type="match status" value="1"/>
</dbReference>
<keyword evidence="7" id="KW-1185">Reference proteome</keyword>
<dbReference type="RefSeq" id="WP_110336680.1">
    <property type="nucleotide sequence ID" value="NZ_MASU01000005.1"/>
</dbReference>
<dbReference type="Pfam" id="PF00126">
    <property type="entry name" value="HTH_1"/>
    <property type="match status" value="1"/>
</dbReference>
<evidence type="ECO:0000256" key="3">
    <source>
        <dbReference type="ARBA" id="ARBA00023125"/>
    </source>
</evidence>
<evidence type="ECO:0000256" key="2">
    <source>
        <dbReference type="ARBA" id="ARBA00023015"/>
    </source>
</evidence>
<evidence type="ECO:0000259" key="5">
    <source>
        <dbReference type="PROSITE" id="PS50931"/>
    </source>
</evidence>
<dbReference type="SUPFAM" id="SSF53850">
    <property type="entry name" value="Periplasmic binding protein-like II"/>
    <property type="match status" value="1"/>
</dbReference>
<dbReference type="PANTHER" id="PTHR30346:SF0">
    <property type="entry name" value="HCA OPERON TRANSCRIPTIONAL ACTIVATOR HCAR"/>
    <property type="match status" value="1"/>
</dbReference>
<comment type="caution">
    <text evidence="6">The sequence shown here is derived from an EMBL/GenBank/DDBJ whole genome shotgun (WGS) entry which is preliminary data.</text>
</comment>
<dbReference type="FunFam" id="1.10.10.10:FF:000001">
    <property type="entry name" value="LysR family transcriptional regulator"/>
    <property type="match status" value="1"/>
</dbReference>